<dbReference type="PANTHER" id="PTHR35024:SF4">
    <property type="entry name" value="POLYMER-FORMING CYTOSKELETAL PROTEIN"/>
    <property type="match status" value="1"/>
</dbReference>
<reference evidence="3" key="1">
    <citation type="journal article" date="2021" name="ISME J.">
        <title>Fine-scale metabolic discontinuity in a stratified prokaryote microbiome of a Red Sea deep halocline.</title>
        <authorList>
            <person name="Michoud G."/>
            <person name="Ngugi D.K."/>
            <person name="Barozzi A."/>
            <person name="Merlino G."/>
            <person name="Calleja M.L."/>
            <person name="Delgado-Huertas A."/>
            <person name="Moran X.A.G."/>
            <person name="Daffonchio D."/>
        </authorList>
    </citation>
    <scope>NUCLEOTIDE SEQUENCE</scope>
    <source>
        <strain evidence="3">SuakinDeep_MAG55_1</strain>
    </source>
</reference>
<feature type="compositionally biased region" description="Basic and acidic residues" evidence="2">
    <location>
        <begin position="22"/>
        <end position="40"/>
    </location>
</feature>
<protein>
    <recommendedName>
        <fullName evidence="5">Polymer-forming cytoskeletal protein</fullName>
    </recommendedName>
</protein>
<feature type="compositionally biased region" description="Low complexity" evidence="2">
    <location>
        <begin position="11"/>
        <end position="21"/>
    </location>
</feature>
<accession>A0A941W1N4</accession>
<sequence length="145" mass="15830">MFRKKKDKKSVPSVPKSLEVPKSSDDNHRGLREENKFRKDANMAYQTPDCKITGTIRFNGPMRIDGKVEGKITSDTGELVIGETCTANATINTKSATIEGKVEGNITATDQVVLKKKAHLIGDLQAKTLVVEEGVVFAGRCNVKP</sequence>
<feature type="region of interest" description="Disordered" evidence="2">
    <location>
        <begin position="1"/>
        <end position="40"/>
    </location>
</feature>
<evidence type="ECO:0000313" key="3">
    <source>
        <dbReference type="EMBL" id="MBS1257602.1"/>
    </source>
</evidence>
<dbReference type="Proteomes" id="UP000722750">
    <property type="component" value="Unassembled WGS sequence"/>
</dbReference>
<dbReference type="PANTHER" id="PTHR35024">
    <property type="entry name" value="HYPOTHETICAL CYTOSOLIC PROTEIN"/>
    <property type="match status" value="1"/>
</dbReference>
<dbReference type="AlphaFoldDB" id="A0A941W1N4"/>
<dbReference type="InterPro" id="IPR007607">
    <property type="entry name" value="BacA/B"/>
</dbReference>
<evidence type="ECO:0000313" key="4">
    <source>
        <dbReference type="Proteomes" id="UP000722750"/>
    </source>
</evidence>
<comment type="caution">
    <text evidence="3">The sequence shown here is derived from an EMBL/GenBank/DDBJ whole genome shotgun (WGS) entry which is preliminary data.</text>
</comment>
<dbReference type="EMBL" id="JAANXD010000027">
    <property type="protein sequence ID" value="MBS1257602.1"/>
    <property type="molecule type" value="Genomic_DNA"/>
</dbReference>
<evidence type="ECO:0000256" key="2">
    <source>
        <dbReference type="SAM" id="MobiDB-lite"/>
    </source>
</evidence>
<proteinExistence type="inferred from homology"/>
<organism evidence="3 4">
    <name type="scientific">Candidatus Scalindua arabica</name>
    <dbReference type="NCBI Taxonomy" id="1127984"/>
    <lineage>
        <taxon>Bacteria</taxon>
        <taxon>Pseudomonadati</taxon>
        <taxon>Planctomycetota</taxon>
        <taxon>Candidatus Brocadiia</taxon>
        <taxon>Candidatus Brocadiales</taxon>
        <taxon>Candidatus Scalinduaceae</taxon>
        <taxon>Candidatus Scalindua</taxon>
    </lineage>
</organism>
<dbReference type="Pfam" id="PF04519">
    <property type="entry name" value="Bactofilin"/>
    <property type="match status" value="1"/>
</dbReference>
<evidence type="ECO:0000256" key="1">
    <source>
        <dbReference type="ARBA" id="ARBA00044755"/>
    </source>
</evidence>
<comment type="similarity">
    <text evidence="1">Belongs to the bactofilin family.</text>
</comment>
<name>A0A941W1N4_9BACT</name>
<gene>
    <name evidence="3" type="ORF">MAG551_00646</name>
</gene>
<evidence type="ECO:0008006" key="5">
    <source>
        <dbReference type="Google" id="ProtNLM"/>
    </source>
</evidence>